<evidence type="ECO:0000313" key="2">
    <source>
        <dbReference type="EMBL" id="KAK3609402.1"/>
    </source>
</evidence>
<feature type="transmembrane region" description="Helical" evidence="1">
    <location>
        <begin position="87"/>
        <end position="105"/>
    </location>
</feature>
<proteinExistence type="predicted"/>
<keyword evidence="1" id="KW-0472">Membrane</keyword>
<sequence length="207" mass="22483">MNFYIKSKCAKPGDLHHQEDMSQQLSTSISDFALVLSIVYVLYNWYHRSVILASVGLGIQALAASVGVIRFAMHRPNGTPVFHAHKFLSWLATALGMPLVAYSFCTHYRLDTLGIITMVFSATVVASAAFLPTKNREDLTQAASGLAVLSILAVCLMNMNLFGVAACFIYIISGLVIGSSGEFAGIQRVDLLHYALVIGNFLFSMAL</sequence>
<keyword evidence="3" id="KW-1185">Reference proteome</keyword>
<reference evidence="2" key="3">
    <citation type="submission" date="2023-05" db="EMBL/GenBank/DDBJ databases">
        <authorList>
            <person name="Smith C.H."/>
        </authorList>
    </citation>
    <scope>NUCLEOTIDE SEQUENCE</scope>
    <source>
        <strain evidence="2">CHS0354</strain>
        <tissue evidence="2">Mantle</tissue>
    </source>
</reference>
<reference evidence="2" key="1">
    <citation type="journal article" date="2021" name="Genome Biol. Evol.">
        <title>A High-Quality Reference Genome for a Parasitic Bivalve with Doubly Uniparental Inheritance (Bivalvia: Unionida).</title>
        <authorList>
            <person name="Smith C.H."/>
        </authorList>
    </citation>
    <scope>NUCLEOTIDE SEQUENCE</scope>
    <source>
        <strain evidence="2">CHS0354</strain>
    </source>
</reference>
<evidence type="ECO:0000313" key="3">
    <source>
        <dbReference type="Proteomes" id="UP001195483"/>
    </source>
</evidence>
<dbReference type="Proteomes" id="UP001195483">
    <property type="component" value="Unassembled WGS sequence"/>
</dbReference>
<accession>A0AAE0TFH4</accession>
<comment type="caution">
    <text evidence="2">The sequence shown here is derived from an EMBL/GenBank/DDBJ whole genome shotgun (WGS) entry which is preliminary data.</text>
</comment>
<feature type="transmembrane region" description="Helical" evidence="1">
    <location>
        <begin position="112"/>
        <end position="131"/>
    </location>
</feature>
<reference evidence="2" key="2">
    <citation type="journal article" date="2021" name="Genome Biol. Evol.">
        <title>Developing a high-quality reference genome for a parasitic bivalve with doubly uniparental inheritance (Bivalvia: Unionida).</title>
        <authorList>
            <person name="Smith C.H."/>
        </authorList>
    </citation>
    <scope>NUCLEOTIDE SEQUENCE</scope>
    <source>
        <strain evidence="2">CHS0354</strain>
        <tissue evidence="2">Mantle</tissue>
    </source>
</reference>
<keyword evidence="1" id="KW-0812">Transmembrane</keyword>
<organism evidence="2 3">
    <name type="scientific">Potamilus streckersoni</name>
    <dbReference type="NCBI Taxonomy" id="2493646"/>
    <lineage>
        <taxon>Eukaryota</taxon>
        <taxon>Metazoa</taxon>
        <taxon>Spiralia</taxon>
        <taxon>Lophotrochozoa</taxon>
        <taxon>Mollusca</taxon>
        <taxon>Bivalvia</taxon>
        <taxon>Autobranchia</taxon>
        <taxon>Heteroconchia</taxon>
        <taxon>Palaeoheterodonta</taxon>
        <taxon>Unionida</taxon>
        <taxon>Unionoidea</taxon>
        <taxon>Unionidae</taxon>
        <taxon>Ambleminae</taxon>
        <taxon>Lampsilini</taxon>
        <taxon>Potamilus</taxon>
    </lineage>
</organism>
<name>A0AAE0TFH4_9BIVA</name>
<feature type="transmembrane region" description="Helical" evidence="1">
    <location>
        <begin position="151"/>
        <end position="177"/>
    </location>
</feature>
<feature type="transmembrane region" description="Helical" evidence="1">
    <location>
        <begin position="50"/>
        <end position="72"/>
    </location>
</feature>
<protein>
    <submittedName>
        <fullName evidence="2">Uncharacterized protein</fullName>
    </submittedName>
</protein>
<gene>
    <name evidence="2" type="ORF">CHS0354_011978</name>
</gene>
<dbReference type="AlphaFoldDB" id="A0AAE0TFH4"/>
<dbReference type="EMBL" id="JAEAOA010000736">
    <property type="protein sequence ID" value="KAK3609402.1"/>
    <property type="molecule type" value="Genomic_DNA"/>
</dbReference>
<evidence type="ECO:0000256" key="1">
    <source>
        <dbReference type="SAM" id="Phobius"/>
    </source>
</evidence>
<keyword evidence="1" id="KW-1133">Transmembrane helix</keyword>